<dbReference type="InterPro" id="IPR025525">
    <property type="entry name" value="hAT-like_transposase_RNase-H"/>
</dbReference>
<dbReference type="InterPro" id="IPR012337">
    <property type="entry name" value="RNaseH-like_sf"/>
</dbReference>
<dbReference type="PANTHER" id="PTHR23272">
    <property type="entry name" value="BED FINGER-RELATED"/>
    <property type="match status" value="1"/>
</dbReference>
<dbReference type="GeneID" id="107459968"/>
<dbReference type="Proteomes" id="UP000515211">
    <property type="component" value="Chromosome 8"/>
</dbReference>
<dbReference type="KEGG" id="adu:107459968"/>
<evidence type="ECO:0000256" key="1">
    <source>
        <dbReference type="SAM" id="MobiDB-lite"/>
    </source>
</evidence>
<dbReference type="GO" id="GO:0046983">
    <property type="term" value="F:protein dimerization activity"/>
    <property type="evidence" value="ECO:0007669"/>
    <property type="project" value="InterPro"/>
</dbReference>
<protein>
    <submittedName>
        <fullName evidence="5">Zinc finger BED domain-containing protein RICESLEEPER 1-like</fullName>
    </submittedName>
</protein>
<organism evidence="4 5">
    <name type="scientific">Arachis duranensis</name>
    <name type="common">Wild peanut</name>
    <dbReference type="NCBI Taxonomy" id="130453"/>
    <lineage>
        <taxon>Eukaryota</taxon>
        <taxon>Viridiplantae</taxon>
        <taxon>Streptophyta</taxon>
        <taxon>Embryophyta</taxon>
        <taxon>Tracheophyta</taxon>
        <taxon>Spermatophyta</taxon>
        <taxon>Magnoliopsida</taxon>
        <taxon>eudicotyledons</taxon>
        <taxon>Gunneridae</taxon>
        <taxon>Pentapetalae</taxon>
        <taxon>rosids</taxon>
        <taxon>fabids</taxon>
        <taxon>Fabales</taxon>
        <taxon>Fabaceae</taxon>
        <taxon>Papilionoideae</taxon>
        <taxon>50 kb inversion clade</taxon>
        <taxon>dalbergioids sensu lato</taxon>
        <taxon>Dalbergieae</taxon>
        <taxon>Pterocarpus clade</taxon>
        <taxon>Arachis</taxon>
    </lineage>
</organism>
<keyword evidence="4" id="KW-1185">Reference proteome</keyword>
<feature type="region of interest" description="Disordered" evidence="1">
    <location>
        <begin position="312"/>
        <end position="347"/>
    </location>
</feature>
<reference evidence="5" key="2">
    <citation type="submission" date="2025-08" db="UniProtKB">
        <authorList>
            <consortium name="RefSeq"/>
        </authorList>
    </citation>
    <scope>IDENTIFICATION</scope>
    <source>
        <tissue evidence="5">Whole plant</tissue>
    </source>
</reference>
<dbReference type="Pfam" id="PF05699">
    <property type="entry name" value="Dimer_Tnp_hAT"/>
    <property type="match status" value="1"/>
</dbReference>
<dbReference type="GO" id="GO:0003677">
    <property type="term" value="F:DNA binding"/>
    <property type="evidence" value="ECO:0007669"/>
    <property type="project" value="InterPro"/>
</dbReference>
<evidence type="ECO:0000259" key="3">
    <source>
        <dbReference type="Pfam" id="PF14372"/>
    </source>
</evidence>
<gene>
    <name evidence="5" type="primary">LOC107459968</name>
</gene>
<dbReference type="Pfam" id="PF14372">
    <property type="entry name" value="hAT-like_RNase-H"/>
    <property type="match status" value="1"/>
</dbReference>
<dbReference type="AlphaFoldDB" id="A0A6P4BZ08"/>
<feature type="domain" description="HAT C-terminal dimerisation" evidence="2">
    <location>
        <begin position="238"/>
        <end position="313"/>
    </location>
</feature>
<proteinExistence type="predicted"/>
<dbReference type="SUPFAM" id="SSF53098">
    <property type="entry name" value="Ribonuclease H-like"/>
    <property type="match status" value="1"/>
</dbReference>
<dbReference type="PANTHER" id="PTHR23272:SF166">
    <property type="entry name" value="ZINC FINGER BED DOMAIN-CONTAINING PROTEIN RICESLEEPER 2-LIKE ISOFORM X1"/>
    <property type="match status" value="1"/>
</dbReference>
<accession>A0A6P4BZ08</accession>
<evidence type="ECO:0000313" key="5">
    <source>
        <dbReference type="RefSeq" id="XP_015933773.1"/>
    </source>
</evidence>
<sequence length="347" mass="40038">MIRFKECVSAIHGLNFTSGLHLDVTTRWNSTYIMLESTIKYRKAFEYLKATNHAYKYCLSVDEWGRAERICEFLFSFYETTNLISGTSYPTLNLYFLQVYHIQCVLMESLRSEDKLLRSMGEKMMNKFKKYWEKYSVILAFGAILDLRLKISTLELMYEEIDAETAKEKVEHVKKKLYKFFKKYDKNSLPTVEAQGPSIQSSSMAHTPESASKKRLAIIGKLMKRNHQAEVSSGKNPLDTYLEEPLLSNDYFEDLDVLELWKLYESRYPKLSIMARDLLSIPITTVASESVFSIGAHVINKYRSRMLPENVEAGEREGEDVNPQGARRDSVSTSGSDSNFIDLEVDN</sequence>
<reference evidence="4" key="1">
    <citation type="journal article" date="2016" name="Nat. Genet.">
        <title>The genome sequences of Arachis duranensis and Arachis ipaensis, the diploid ancestors of cultivated peanut.</title>
        <authorList>
            <person name="Bertioli D.J."/>
            <person name="Cannon S.B."/>
            <person name="Froenicke L."/>
            <person name="Huang G."/>
            <person name="Farmer A.D."/>
            <person name="Cannon E.K."/>
            <person name="Liu X."/>
            <person name="Gao D."/>
            <person name="Clevenger J."/>
            <person name="Dash S."/>
            <person name="Ren L."/>
            <person name="Moretzsohn M.C."/>
            <person name="Shirasawa K."/>
            <person name="Huang W."/>
            <person name="Vidigal B."/>
            <person name="Abernathy B."/>
            <person name="Chu Y."/>
            <person name="Niederhuth C.E."/>
            <person name="Umale P."/>
            <person name="Araujo A.C."/>
            <person name="Kozik A."/>
            <person name="Kim K.D."/>
            <person name="Burow M.D."/>
            <person name="Varshney R.K."/>
            <person name="Wang X."/>
            <person name="Zhang X."/>
            <person name="Barkley N."/>
            <person name="Guimaraes P.M."/>
            <person name="Isobe S."/>
            <person name="Guo B."/>
            <person name="Liao B."/>
            <person name="Stalker H.T."/>
            <person name="Schmitz R.J."/>
            <person name="Scheffler B.E."/>
            <person name="Leal-Bertioli S.C."/>
            <person name="Xun X."/>
            <person name="Jackson S.A."/>
            <person name="Michelmore R."/>
            <person name="Ozias-Akins P."/>
        </authorList>
    </citation>
    <scope>NUCLEOTIDE SEQUENCE [LARGE SCALE GENOMIC DNA]</scope>
    <source>
        <strain evidence="4">cv. V14167</strain>
    </source>
</reference>
<evidence type="ECO:0000259" key="2">
    <source>
        <dbReference type="Pfam" id="PF05699"/>
    </source>
</evidence>
<name>A0A6P4BZ08_ARADU</name>
<evidence type="ECO:0000313" key="4">
    <source>
        <dbReference type="Proteomes" id="UP000515211"/>
    </source>
</evidence>
<feature type="domain" description="hAT-like transposase RNase-H fold" evidence="3">
    <location>
        <begin position="85"/>
        <end position="184"/>
    </location>
</feature>
<dbReference type="InterPro" id="IPR008906">
    <property type="entry name" value="HATC_C_dom"/>
</dbReference>
<dbReference type="RefSeq" id="XP_015933773.1">
    <property type="nucleotide sequence ID" value="XM_016078287.1"/>
</dbReference>